<evidence type="ECO:0000256" key="1">
    <source>
        <dbReference type="ARBA" id="ARBA00023054"/>
    </source>
</evidence>
<feature type="region of interest" description="Disordered" evidence="2">
    <location>
        <begin position="656"/>
        <end position="690"/>
    </location>
</feature>
<feature type="region of interest" description="Disordered" evidence="2">
    <location>
        <begin position="362"/>
        <end position="400"/>
    </location>
</feature>
<feature type="compositionally biased region" description="Basic and acidic residues" evidence="2">
    <location>
        <begin position="260"/>
        <end position="271"/>
    </location>
</feature>
<reference evidence="4" key="1">
    <citation type="submission" date="2025-08" db="UniProtKB">
        <authorList>
            <consortium name="RefSeq"/>
        </authorList>
    </citation>
    <scope>IDENTIFICATION</scope>
</reference>
<evidence type="ECO:0000313" key="4">
    <source>
        <dbReference type="RefSeq" id="XP_015274602.1"/>
    </source>
</evidence>
<feature type="compositionally biased region" description="Basic and acidic residues" evidence="2">
    <location>
        <begin position="227"/>
        <end position="238"/>
    </location>
</feature>
<dbReference type="PANTHER" id="PTHR28638">
    <property type="entry name" value="CELL CYCLE PROGRESSION PROTEIN 1"/>
    <property type="match status" value="1"/>
</dbReference>
<feature type="region of interest" description="Disordered" evidence="2">
    <location>
        <begin position="209"/>
        <end position="279"/>
    </location>
</feature>
<sequence length="690" mass="75636">MADNSDSRESDNNSWVIAGSEALPVEELSAEGVEEIVKEAELVKDDTLAPPTDSKLLTEHPEPEEAKLKDPGLVLTPSSGPAKTPEPTHLGKEPPSLPLEEPRLHDVEASSAPGTEDTLIIHKAGPLEQHVGTSSSEEEGAAERDVEGLRRRKGRDVPPAQPGSHHDRRGEAPETEDGGPPGTKWVLGCLALLGLGFLAFSGVIFDLEEGKSGETGEGPVDTLDTWRSSEGEELRPDTSGKQGWPTSPPPEPRRGARPPRAKDEPQMEAPKKPQSLDAMGVLLDKLAKENQEIRLMQAELQSQKEELQGLLRKTEGEALEFTSQQQNLAAENTRLRESLQQETSALLAVQAELRFLQEKLREMAGEADGAGTQRHGEEEPAAGRQRDQADRPESELRRLRSLLESVRHDLAKALQITPSSDGAEGLRTELSAIQQKLGQELERPRGTKPSWREAPKAKRGKERAWPKRHEGQEGPRPGHPELSPAKDHRSAHKIPKAPDDGPHRPRKHQGPRDAKSAKEREPQSLGRKARKPSEPSALWEMLTRHHFRPPQGCAGIAECARQEGLAPVQKTGFLQVVQNYLDGLGWAEHYGGLAAALEGFFGSDGAFAHNRTSFVDFLDEIEDVLEDLAQLLGGSEEAVDDFEEVVLRQLEVAPGGRFSQRDGAQRNPKERPREGHGRRNGKEGNHRSHG</sequence>
<gene>
    <name evidence="4" type="primary">PBXIP1</name>
</gene>
<dbReference type="InterPro" id="IPR051990">
    <property type="entry name" value="CCPG1/PBIP1"/>
</dbReference>
<feature type="region of interest" description="Disordered" evidence="2">
    <location>
        <begin position="41"/>
        <end position="185"/>
    </location>
</feature>
<protein>
    <submittedName>
        <fullName evidence="4">Pre-B-cell leukemia transcription factor-interacting protein 1 isoform X1</fullName>
    </submittedName>
</protein>
<dbReference type="Proteomes" id="UP000694871">
    <property type="component" value="Unplaced"/>
</dbReference>
<evidence type="ECO:0000256" key="2">
    <source>
        <dbReference type="SAM" id="MobiDB-lite"/>
    </source>
</evidence>
<keyword evidence="3" id="KW-1185">Reference proteome</keyword>
<evidence type="ECO:0000313" key="3">
    <source>
        <dbReference type="Proteomes" id="UP000694871"/>
    </source>
</evidence>
<proteinExistence type="predicted"/>
<keyword evidence="1" id="KW-0175">Coiled coil</keyword>
<feature type="compositionally biased region" description="Basic and acidic residues" evidence="2">
    <location>
        <begin position="659"/>
        <end position="690"/>
    </location>
</feature>
<feature type="compositionally biased region" description="Basic and acidic residues" evidence="2">
    <location>
        <begin position="56"/>
        <end position="70"/>
    </location>
</feature>
<feature type="compositionally biased region" description="Basic and acidic residues" evidence="2">
    <location>
        <begin position="384"/>
        <end position="398"/>
    </location>
</feature>
<dbReference type="PANTHER" id="PTHR28638:SF1">
    <property type="entry name" value="PRE-B-CELL LEUKEMIA TRANSCRIPTION FACTOR-INTERACTING PROTEIN 1"/>
    <property type="match status" value="1"/>
</dbReference>
<dbReference type="RefSeq" id="XP_015274602.1">
    <property type="nucleotide sequence ID" value="XM_015419116.1"/>
</dbReference>
<feature type="compositionally biased region" description="Basic and acidic residues" evidence="2">
    <location>
        <begin position="1"/>
        <end position="11"/>
    </location>
</feature>
<accession>A0ABM1KLL5</accession>
<feature type="compositionally biased region" description="Basic and acidic residues" evidence="2">
    <location>
        <begin position="510"/>
        <end position="522"/>
    </location>
</feature>
<feature type="compositionally biased region" description="Basic and acidic residues" evidence="2">
    <location>
        <begin position="439"/>
        <end position="488"/>
    </location>
</feature>
<organism evidence="3 4">
    <name type="scientific">Gekko japonicus</name>
    <name type="common">Schlegel's Japanese gecko</name>
    <dbReference type="NCBI Taxonomy" id="146911"/>
    <lineage>
        <taxon>Eukaryota</taxon>
        <taxon>Metazoa</taxon>
        <taxon>Chordata</taxon>
        <taxon>Craniata</taxon>
        <taxon>Vertebrata</taxon>
        <taxon>Euteleostomi</taxon>
        <taxon>Lepidosauria</taxon>
        <taxon>Squamata</taxon>
        <taxon>Bifurcata</taxon>
        <taxon>Gekkota</taxon>
        <taxon>Gekkonidae</taxon>
        <taxon>Gekkoninae</taxon>
        <taxon>Gekko</taxon>
    </lineage>
</organism>
<feature type="region of interest" description="Disordered" evidence="2">
    <location>
        <begin position="414"/>
        <end position="535"/>
    </location>
</feature>
<dbReference type="GeneID" id="107117083"/>
<feature type="region of interest" description="Disordered" evidence="2">
    <location>
        <begin position="1"/>
        <end position="20"/>
    </location>
</feature>
<name>A0ABM1KLL5_GEKJA</name>